<proteinExistence type="predicted"/>
<reference evidence="2 3" key="1">
    <citation type="submission" date="2021-05" db="EMBL/GenBank/DDBJ databases">
        <title>Roseococcus sp. XZZS9, whole genome shotgun sequencing project.</title>
        <authorList>
            <person name="Zhao G."/>
            <person name="Shen L."/>
        </authorList>
    </citation>
    <scope>NUCLEOTIDE SEQUENCE [LARGE SCALE GENOMIC DNA]</scope>
    <source>
        <strain evidence="2 3">XZZS9</strain>
    </source>
</reference>
<feature type="transmembrane region" description="Helical" evidence="1">
    <location>
        <begin position="165"/>
        <end position="185"/>
    </location>
</feature>
<dbReference type="EMBL" id="JAHCDA010000002">
    <property type="protein sequence ID" value="MBS7811220.1"/>
    <property type="molecule type" value="Genomic_DNA"/>
</dbReference>
<evidence type="ECO:0000313" key="3">
    <source>
        <dbReference type="Proteomes" id="UP000766336"/>
    </source>
</evidence>
<dbReference type="Proteomes" id="UP000766336">
    <property type="component" value="Unassembled WGS sequence"/>
</dbReference>
<keyword evidence="1" id="KW-0812">Transmembrane</keyword>
<sequence>MADPTLSRGYRNRNPGNIDWSAANNWQGQTGMEPAPVGGRARFATFQSHEYGIRALAMLLTTYQDRHGLRTIRAIVSRWAPSAENHTDAYAGRVADLTGFDPDLTTLDLHTYAYLRPLVEAIITVELGGQPYPGSVIDEGLRLAGVPRPVETVVQAAVTQTGQGALTVAGIGAAAAAIAPALQAIGTAPQWTGVAVVVAALVLALVLVLRGRRDA</sequence>
<organism evidence="2 3">
    <name type="scientific">Roseococcus pinisoli</name>
    <dbReference type="NCBI Taxonomy" id="2835040"/>
    <lineage>
        <taxon>Bacteria</taxon>
        <taxon>Pseudomonadati</taxon>
        <taxon>Pseudomonadota</taxon>
        <taxon>Alphaproteobacteria</taxon>
        <taxon>Acetobacterales</taxon>
        <taxon>Roseomonadaceae</taxon>
        <taxon>Roseococcus</taxon>
    </lineage>
</organism>
<accession>A0ABS5QE54</accession>
<comment type="caution">
    <text evidence="2">The sequence shown here is derived from an EMBL/GenBank/DDBJ whole genome shotgun (WGS) entry which is preliminary data.</text>
</comment>
<evidence type="ECO:0000256" key="1">
    <source>
        <dbReference type="SAM" id="Phobius"/>
    </source>
</evidence>
<protein>
    <submittedName>
        <fullName evidence="2">Structural protein</fullName>
    </submittedName>
</protein>
<gene>
    <name evidence="2" type="ORF">KHU32_09745</name>
</gene>
<keyword evidence="3" id="KW-1185">Reference proteome</keyword>
<keyword evidence="1" id="KW-1133">Transmembrane helix</keyword>
<name>A0ABS5QE54_9PROT</name>
<keyword evidence="1" id="KW-0472">Membrane</keyword>
<feature type="transmembrane region" description="Helical" evidence="1">
    <location>
        <begin position="191"/>
        <end position="209"/>
    </location>
</feature>
<dbReference type="RefSeq" id="WP_213669909.1">
    <property type="nucleotide sequence ID" value="NZ_JAHCDA010000002.1"/>
</dbReference>
<evidence type="ECO:0000313" key="2">
    <source>
        <dbReference type="EMBL" id="MBS7811220.1"/>
    </source>
</evidence>